<dbReference type="Gene3D" id="3.40.50.11660">
    <property type="entry name" value="Glycosyl transferase family 10, C-terminal domain"/>
    <property type="match status" value="1"/>
</dbReference>
<keyword evidence="9 12" id="KW-0333">Golgi apparatus</keyword>
<keyword evidence="6 12" id="KW-0812">Transmembrane</keyword>
<gene>
    <name evidence="15" type="ORF">PEVE_00004705</name>
</gene>
<evidence type="ECO:0000256" key="5">
    <source>
        <dbReference type="ARBA" id="ARBA00022679"/>
    </source>
</evidence>
<evidence type="ECO:0000259" key="13">
    <source>
        <dbReference type="Pfam" id="PF00852"/>
    </source>
</evidence>
<keyword evidence="8 12" id="KW-1133">Transmembrane helix</keyword>
<keyword evidence="7" id="KW-0735">Signal-anchor</keyword>
<feature type="domain" description="Fucosyltransferase C-terminal" evidence="13">
    <location>
        <begin position="202"/>
        <end position="377"/>
    </location>
</feature>
<keyword evidence="11" id="KW-0325">Glycoprotein</keyword>
<evidence type="ECO:0000256" key="11">
    <source>
        <dbReference type="ARBA" id="ARBA00023180"/>
    </source>
</evidence>
<keyword evidence="5 12" id="KW-0808">Transferase</keyword>
<evidence type="ECO:0000256" key="7">
    <source>
        <dbReference type="ARBA" id="ARBA00022968"/>
    </source>
</evidence>
<comment type="subcellular location">
    <subcellularLocation>
        <location evidence="1">Golgi apparatus membrane</location>
        <topology evidence="1">Single-pass type II membrane protein</topology>
    </subcellularLocation>
    <subcellularLocation>
        <location evidence="12">Golgi apparatus</location>
        <location evidence="12">Golgi stack membrane</location>
        <topology evidence="12">Single-pass type II membrane protein</topology>
    </subcellularLocation>
</comment>
<dbReference type="SUPFAM" id="SSF53756">
    <property type="entry name" value="UDP-Glycosyltransferase/glycogen phosphorylase"/>
    <property type="match status" value="1"/>
</dbReference>
<dbReference type="PANTHER" id="PTHR48438">
    <property type="entry name" value="ALPHA-(1,3)-FUCOSYLTRANSFERASE C-RELATED"/>
    <property type="match status" value="1"/>
</dbReference>
<dbReference type="InterPro" id="IPR031481">
    <property type="entry name" value="Glyco_tran_10_N"/>
</dbReference>
<comment type="pathway">
    <text evidence="2">Protein modification; protein glycosylation.</text>
</comment>
<dbReference type="Proteomes" id="UP001159427">
    <property type="component" value="Unassembled WGS sequence"/>
</dbReference>
<dbReference type="EC" id="2.4.1.-" evidence="12"/>
<evidence type="ECO:0000256" key="2">
    <source>
        <dbReference type="ARBA" id="ARBA00004922"/>
    </source>
</evidence>
<evidence type="ECO:0000313" key="16">
    <source>
        <dbReference type="Proteomes" id="UP001159427"/>
    </source>
</evidence>
<protein>
    <recommendedName>
        <fullName evidence="12">Fucosyltransferase</fullName>
        <ecNumber evidence="12">2.4.1.-</ecNumber>
    </recommendedName>
</protein>
<evidence type="ECO:0000256" key="1">
    <source>
        <dbReference type="ARBA" id="ARBA00004323"/>
    </source>
</evidence>
<reference evidence="15 16" key="1">
    <citation type="submission" date="2022-05" db="EMBL/GenBank/DDBJ databases">
        <authorList>
            <consortium name="Genoscope - CEA"/>
            <person name="William W."/>
        </authorList>
    </citation>
    <scope>NUCLEOTIDE SEQUENCE [LARGE SCALE GENOMIC DNA]</scope>
</reference>
<dbReference type="Pfam" id="PF17039">
    <property type="entry name" value="Glyco_tran_10_N"/>
    <property type="match status" value="1"/>
</dbReference>
<feature type="transmembrane region" description="Helical" evidence="12">
    <location>
        <begin position="12"/>
        <end position="30"/>
    </location>
</feature>
<dbReference type="PANTHER" id="PTHR48438:SF1">
    <property type="entry name" value="ALPHA-(1,3)-FUCOSYLTRANSFERASE C-RELATED"/>
    <property type="match status" value="1"/>
</dbReference>
<evidence type="ECO:0000313" key="15">
    <source>
        <dbReference type="EMBL" id="CAH3163849.1"/>
    </source>
</evidence>
<comment type="caution">
    <text evidence="15">The sequence shown here is derived from an EMBL/GenBank/DDBJ whole genome shotgun (WGS) entry which is preliminary data.</text>
</comment>
<comment type="similarity">
    <text evidence="3 12">Belongs to the glycosyltransferase 10 family.</text>
</comment>
<keyword evidence="4 12" id="KW-0328">Glycosyltransferase</keyword>
<evidence type="ECO:0000256" key="4">
    <source>
        <dbReference type="ARBA" id="ARBA00022676"/>
    </source>
</evidence>
<dbReference type="Pfam" id="PF00852">
    <property type="entry name" value="Glyco_transf_10"/>
    <property type="match status" value="1"/>
</dbReference>
<organism evidence="15 16">
    <name type="scientific">Porites evermanni</name>
    <dbReference type="NCBI Taxonomy" id="104178"/>
    <lineage>
        <taxon>Eukaryota</taxon>
        <taxon>Metazoa</taxon>
        <taxon>Cnidaria</taxon>
        <taxon>Anthozoa</taxon>
        <taxon>Hexacorallia</taxon>
        <taxon>Scleractinia</taxon>
        <taxon>Fungiina</taxon>
        <taxon>Poritidae</taxon>
        <taxon>Porites</taxon>
    </lineage>
</organism>
<evidence type="ECO:0000256" key="6">
    <source>
        <dbReference type="ARBA" id="ARBA00022692"/>
    </source>
</evidence>
<evidence type="ECO:0000256" key="10">
    <source>
        <dbReference type="ARBA" id="ARBA00023136"/>
    </source>
</evidence>
<dbReference type="InterPro" id="IPR001503">
    <property type="entry name" value="Glyco_trans_10"/>
</dbReference>
<proteinExistence type="inferred from homology"/>
<dbReference type="EMBL" id="CALNXI010001298">
    <property type="protein sequence ID" value="CAH3163849.1"/>
    <property type="molecule type" value="Genomic_DNA"/>
</dbReference>
<evidence type="ECO:0000259" key="14">
    <source>
        <dbReference type="Pfam" id="PF17039"/>
    </source>
</evidence>
<accession>A0ABN8QG65</accession>
<evidence type="ECO:0000256" key="9">
    <source>
        <dbReference type="ARBA" id="ARBA00023034"/>
    </source>
</evidence>
<sequence>MIMALDHKTKTVVLIVFIGSVLTILQYWLLRQSTVLGGKTAEVHGMTMDEFMLSGEKNHGRDLKLILFYTQLFGRLPWPGLTNNYNFTHWNRVPCRVQACKITYNKSHLIHSDAVIFHGRDLPSTAHMKQILSVKPFNQRWVYFMHESPKFTYYDPSLYNGFFNWTMSYRRDSDFFVPYRTYTQLGPDEIVEKQSDTTNYAKDKSRLAVWIVSHCKGIREDLVRKLMKYIKVDVFGMCSKRFNQTSICPKATRGCREILLRYKFFLAFENSYCVDYITEKYWYTPLDHSIIPVVLGSPSYDQQVAIPGSFINAMDFSSVESLANYMLFLDKNDSAYNKYFLWRKQFKPVLPESWTCKMCAALYNNSLPVKIYNNLNSFWGEEDACSGNERKVRRFVEQLN</sequence>
<feature type="domain" description="Fucosyltransferase N-terminal" evidence="14">
    <location>
        <begin position="63"/>
        <end position="179"/>
    </location>
</feature>
<name>A0ABN8QG65_9CNID</name>
<keyword evidence="10 12" id="KW-0472">Membrane</keyword>
<dbReference type="InterPro" id="IPR055270">
    <property type="entry name" value="Glyco_tran_10_C"/>
</dbReference>
<evidence type="ECO:0000256" key="8">
    <source>
        <dbReference type="ARBA" id="ARBA00022989"/>
    </source>
</evidence>
<dbReference type="InterPro" id="IPR038577">
    <property type="entry name" value="GT10-like_C_sf"/>
</dbReference>
<evidence type="ECO:0000256" key="12">
    <source>
        <dbReference type="RuleBase" id="RU003832"/>
    </source>
</evidence>
<keyword evidence="16" id="KW-1185">Reference proteome</keyword>
<evidence type="ECO:0000256" key="3">
    <source>
        <dbReference type="ARBA" id="ARBA00008919"/>
    </source>
</evidence>